<organism evidence="2 3">
    <name type="scientific">Curtobacterium luteum</name>
    <dbReference type="NCBI Taxonomy" id="33881"/>
    <lineage>
        <taxon>Bacteria</taxon>
        <taxon>Bacillati</taxon>
        <taxon>Actinomycetota</taxon>
        <taxon>Actinomycetes</taxon>
        <taxon>Micrococcales</taxon>
        <taxon>Microbacteriaceae</taxon>
        <taxon>Curtobacterium</taxon>
    </lineage>
</organism>
<gene>
    <name evidence="2" type="ORF">NS184_01310</name>
</gene>
<proteinExistence type="predicted"/>
<name>A0A175S1X1_9MICO</name>
<sequence>MFVTNSLLQNPAPATDAARRPLTLAFENLLAATLEESAPRQPKDIGQIRDGLFMAAQAVIETEFRDPAFIVERLARELAVSENTFKQMGTAPAARSDAAASPKLRTSRRRSP</sequence>
<accession>A0A175S1X1</accession>
<dbReference type="AlphaFoldDB" id="A0A175S1X1"/>
<comment type="caution">
    <text evidence="2">The sequence shown here is derived from an EMBL/GenBank/DDBJ whole genome shotgun (WGS) entry which is preliminary data.</text>
</comment>
<feature type="region of interest" description="Disordered" evidence="1">
    <location>
        <begin position="86"/>
        <end position="112"/>
    </location>
</feature>
<feature type="compositionally biased region" description="Low complexity" evidence="1">
    <location>
        <begin position="91"/>
        <end position="102"/>
    </location>
</feature>
<reference evidence="2 3" key="1">
    <citation type="journal article" date="2016" name="Front. Microbiol.">
        <title>Genomic Resource of Rice Seed Associated Bacteria.</title>
        <authorList>
            <person name="Midha S."/>
            <person name="Bansal K."/>
            <person name="Sharma S."/>
            <person name="Kumar N."/>
            <person name="Patil P.P."/>
            <person name="Chaudhry V."/>
            <person name="Patil P.B."/>
        </authorList>
    </citation>
    <scope>NUCLEOTIDE SEQUENCE [LARGE SCALE GENOMIC DNA]</scope>
    <source>
        <strain evidence="2 3">NS184</strain>
    </source>
</reference>
<evidence type="ECO:0000256" key="1">
    <source>
        <dbReference type="SAM" id="MobiDB-lite"/>
    </source>
</evidence>
<dbReference type="EMBL" id="LDQC01000008">
    <property type="protein sequence ID" value="KTR10728.1"/>
    <property type="molecule type" value="Genomic_DNA"/>
</dbReference>
<evidence type="ECO:0008006" key="4">
    <source>
        <dbReference type="Google" id="ProtNLM"/>
    </source>
</evidence>
<evidence type="ECO:0000313" key="2">
    <source>
        <dbReference type="EMBL" id="KTR10728.1"/>
    </source>
</evidence>
<protein>
    <recommendedName>
        <fullName evidence="4">HTH araC/xylS-type domain-containing protein</fullName>
    </recommendedName>
</protein>
<evidence type="ECO:0000313" key="3">
    <source>
        <dbReference type="Proteomes" id="UP000078252"/>
    </source>
</evidence>
<dbReference type="Proteomes" id="UP000078252">
    <property type="component" value="Unassembled WGS sequence"/>
</dbReference>